<dbReference type="AlphaFoldDB" id="A0A517KZJ5"/>
<accession>A0A517KZJ5</accession>
<evidence type="ECO:0000313" key="2">
    <source>
        <dbReference type="EMBL" id="QDS68795.1"/>
    </source>
</evidence>
<dbReference type="STRING" id="50376.A0A517KZJ5"/>
<dbReference type="OrthoDB" id="273230at2759"/>
<evidence type="ECO:0000313" key="3">
    <source>
        <dbReference type="Proteomes" id="UP000316270"/>
    </source>
</evidence>
<keyword evidence="1" id="KW-0175">Coiled coil</keyword>
<name>A0A517KZJ5_9PEZI</name>
<feature type="coiled-coil region" evidence="1">
    <location>
        <begin position="40"/>
        <end position="99"/>
    </location>
</feature>
<dbReference type="Proteomes" id="UP000316270">
    <property type="component" value="Chromosome 2"/>
</dbReference>
<reference evidence="2 3" key="1">
    <citation type="submission" date="2019-07" db="EMBL/GenBank/DDBJ databases">
        <title>Finished genome of Venturia effusa.</title>
        <authorList>
            <person name="Young C.A."/>
            <person name="Cox M.P."/>
            <person name="Ganley A.R.D."/>
            <person name="David W.J."/>
        </authorList>
    </citation>
    <scope>NUCLEOTIDE SEQUENCE [LARGE SCALE GENOMIC DNA]</scope>
    <source>
        <strain evidence="3">albino</strain>
    </source>
</reference>
<gene>
    <name evidence="2" type="ORF">FKW77_005938</name>
</gene>
<organism evidence="2 3">
    <name type="scientific">Venturia effusa</name>
    <dbReference type="NCBI Taxonomy" id="50376"/>
    <lineage>
        <taxon>Eukaryota</taxon>
        <taxon>Fungi</taxon>
        <taxon>Dikarya</taxon>
        <taxon>Ascomycota</taxon>
        <taxon>Pezizomycotina</taxon>
        <taxon>Dothideomycetes</taxon>
        <taxon>Pleosporomycetidae</taxon>
        <taxon>Venturiales</taxon>
        <taxon>Venturiaceae</taxon>
        <taxon>Venturia</taxon>
    </lineage>
</organism>
<keyword evidence="3" id="KW-1185">Reference proteome</keyword>
<sequence length="137" mass="15248">MPTTIDRIVAPIRPSAASSGRLAYRQSRAFATVKATSEGKSSADEAVEKIQELYETARDEFELASEETEENTIYAADDRAAAKAELEKLKEALADVVEEGSDYPAHVREEVSKRVAHRVRELDHAFKALEEKAMHQD</sequence>
<dbReference type="EMBL" id="CP042186">
    <property type="protein sequence ID" value="QDS68795.1"/>
    <property type="molecule type" value="Genomic_DNA"/>
</dbReference>
<proteinExistence type="predicted"/>
<evidence type="ECO:0000256" key="1">
    <source>
        <dbReference type="SAM" id="Coils"/>
    </source>
</evidence>
<protein>
    <recommendedName>
        <fullName evidence="4">Tubulin-specific chaperone A</fullName>
    </recommendedName>
</protein>
<evidence type="ECO:0008006" key="4">
    <source>
        <dbReference type="Google" id="ProtNLM"/>
    </source>
</evidence>